<dbReference type="InterPro" id="IPR002636">
    <property type="entry name" value="DUF29"/>
</dbReference>
<evidence type="ECO:0000313" key="1">
    <source>
        <dbReference type="EMBL" id="PPQ39012.1"/>
    </source>
</evidence>
<dbReference type="PANTHER" id="PTHR34235">
    <property type="entry name" value="SLR1203 PROTEIN-RELATED"/>
    <property type="match status" value="1"/>
</dbReference>
<reference evidence="1 2" key="1">
    <citation type="journal article" date="2018" name="Arch. Microbiol.">
        <title>New insights into the metabolic potential of the phototrophic purple bacterium Rhodopila globiformis DSM 161(T) from its draft genome sequence and evidence for a vanadium-dependent nitrogenase.</title>
        <authorList>
            <person name="Imhoff J.F."/>
            <person name="Rahn T."/>
            <person name="Kunzel S."/>
            <person name="Neulinger S.C."/>
        </authorList>
    </citation>
    <scope>NUCLEOTIDE SEQUENCE [LARGE SCALE GENOMIC DNA]</scope>
    <source>
        <strain evidence="1 2">DSM 161</strain>
    </source>
</reference>
<proteinExistence type="predicted"/>
<dbReference type="EMBL" id="NHRY01000036">
    <property type="protein sequence ID" value="PPQ39012.1"/>
    <property type="molecule type" value="Genomic_DNA"/>
</dbReference>
<evidence type="ECO:0000313" key="2">
    <source>
        <dbReference type="Proteomes" id="UP000239724"/>
    </source>
</evidence>
<dbReference type="PANTHER" id="PTHR34235:SF3">
    <property type="entry name" value="SLR1203 PROTEIN"/>
    <property type="match status" value="1"/>
</dbReference>
<name>A0A2S6NNI2_RHOGL</name>
<dbReference type="AlphaFoldDB" id="A0A2S6NNI2"/>
<sequence length="152" mass="17402">MPDGLYERDILAWSENQADRLRRLARGEQVNDIDWAHVAEEIEDVGLSELRSVESFLTLVLVHLLKLHTWPGNEACAHWRGEVVGFQDEAERRFSPSMRQRIDLGKLYAGAVRRLQAIDPNSHFPAENPFFLDQLLTGDLDELLARLPRDGT</sequence>
<dbReference type="Pfam" id="PF01724">
    <property type="entry name" value="DUF29"/>
    <property type="match status" value="1"/>
</dbReference>
<organism evidence="1 2">
    <name type="scientific">Rhodopila globiformis</name>
    <name type="common">Rhodopseudomonas globiformis</name>
    <dbReference type="NCBI Taxonomy" id="1071"/>
    <lineage>
        <taxon>Bacteria</taxon>
        <taxon>Pseudomonadati</taxon>
        <taxon>Pseudomonadota</taxon>
        <taxon>Alphaproteobacteria</taxon>
        <taxon>Acetobacterales</taxon>
        <taxon>Acetobacteraceae</taxon>
        <taxon>Rhodopila</taxon>
    </lineage>
</organism>
<gene>
    <name evidence="1" type="ORF">CCS01_01630</name>
</gene>
<comment type="caution">
    <text evidence="1">The sequence shown here is derived from an EMBL/GenBank/DDBJ whole genome shotgun (WGS) entry which is preliminary data.</text>
</comment>
<dbReference type="Proteomes" id="UP000239724">
    <property type="component" value="Unassembled WGS sequence"/>
</dbReference>
<keyword evidence="2" id="KW-1185">Reference proteome</keyword>
<protein>
    <recommendedName>
        <fullName evidence="3">DUF29 domain-containing protein</fullName>
    </recommendedName>
</protein>
<evidence type="ECO:0008006" key="3">
    <source>
        <dbReference type="Google" id="ProtNLM"/>
    </source>
</evidence>
<accession>A0A2S6NNI2</accession>
<dbReference type="OrthoDB" id="425753at2"/>
<dbReference type="Gene3D" id="1.20.1220.20">
    <property type="entry name" value="Uncharcterised protein PF01724"/>
    <property type="match status" value="1"/>
</dbReference>